<dbReference type="Pfam" id="PF00005">
    <property type="entry name" value="ABC_tran"/>
    <property type="match status" value="1"/>
</dbReference>
<evidence type="ECO:0000256" key="4">
    <source>
        <dbReference type="ARBA" id="ARBA00022840"/>
    </source>
</evidence>
<keyword evidence="1" id="KW-0813">Transport</keyword>
<dbReference type="RefSeq" id="WP_027306316.1">
    <property type="nucleotide sequence ID" value="NZ_CP020867.1"/>
</dbReference>
<name>A0A1W6BVY9_9BACT</name>
<protein>
    <submittedName>
        <fullName evidence="6">Phosphate ABC transporter, ATP-binding protein</fullName>
    </submittedName>
</protein>
<keyword evidence="4 6" id="KW-0067">ATP-binding</keyword>
<sequence length="246" mass="27647">MIAKTTNLNLFYGKKQALFDINMEISKNKITALIGASGCGKSTFLRCFNRMNDKIAKIYGLVEVDEEDVKIQNETALRKKVGMVFQQPNVFVKSIYENISYAPRLHAMVKNKQEEENLVVDCLEKVGLFKEVKDKLKQNALALSGGQQQRLCIARALAIKPTLLLLDEPTSALDPISSGIIEELLKELSLNLSMIMVTHNMQQARRIADYTAFFHLGELVEFGQSQTFFTNAQKEKTRAYLSGAFG</sequence>
<dbReference type="EMBL" id="CP020867">
    <property type="protein sequence ID" value="ARJ56230.1"/>
    <property type="molecule type" value="Genomic_DNA"/>
</dbReference>
<evidence type="ECO:0000313" key="6">
    <source>
        <dbReference type="EMBL" id="ARJ56230.1"/>
    </source>
</evidence>
<organism evidence="6 7">
    <name type="scientific">Campylobacter cuniculorum DSM 23162 = LMG 24588</name>
    <dbReference type="NCBI Taxonomy" id="1121267"/>
    <lineage>
        <taxon>Bacteria</taxon>
        <taxon>Pseudomonadati</taxon>
        <taxon>Campylobacterota</taxon>
        <taxon>Epsilonproteobacteria</taxon>
        <taxon>Campylobacterales</taxon>
        <taxon>Campylobacteraceae</taxon>
        <taxon>Campylobacter</taxon>
    </lineage>
</organism>
<dbReference type="InterPro" id="IPR003593">
    <property type="entry name" value="AAA+_ATPase"/>
</dbReference>
<dbReference type="eggNOG" id="COG1117">
    <property type="taxonomic scope" value="Bacteria"/>
</dbReference>
<dbReference type="KEGG" id="ccun:CCUN_0595"/>
<dbReference type="GO" id="GO:0005524">
    <property type="term" value="F:ATP binding"/>
    <property type="evidence" value="ECO:0007669"/>
    <property type="project" value="UniProtKB-KW"/>
</dbReference>
<dbReference type="PROSITE" id="PS50893">
    <property type="entry name" value="ABC_TRANSPORTER_2"/>
    <property type="match status" value="1"/>
</dbReference>
<dbReference type="Gene3D" id="3.40.50.300">
    <property type="entry name" value="P-loop containing nucleotide triphosphate hydrolases"/>
    <property type="match status" value="1"/>
</dbReference>
<evidence type="ECO:0000259" key="5">
    <source>
        <dbReference type="PROSITE" id="PS50893"/>
    </source>
</evidence>
<evidence type="ECO:0000256" key="2">
    <source>
        <dbReference type="ARBA" id="ARBA00022592"/>
    </source>
</evidence>
<dbReference type="GO" id="GO:0016887">
    <property type="term" value="F:ATP hydrolysis activity"/>
    <property type="evidence" value="ECO:0007669"/>
    <property type="project" value="InterPro"/>
</dbReference>
<dbReference type="PROSITE" id="PS00211">
    <property type="entry name" value="ABC_TRANSPORTER_1"/>
    <property type="match status" value="1"/>
</dbReference>
<proteinExistence type="predicted"/>
<dbReference type="InterPro" id="IPR017871">
    <property type="entry name" value="ABC_transporter-like_CS"/>
</dbReference>
<dbReference type="CDD" id="cd03260">
    <property type="entry name" value="ABC_PstB_phosphate_transporter"/>
    <property type="match status" value="1"/>
</dbReference>
<dbReference type="GO" id="GO:0016020">
    <property type="term" value="C:membrane"/>
    <property type="evidence" value="ECO:0007669"/>
    <property type="project" value="InterPro"/>
</dbReference>
<dbReference type="InterPro" id="IPR005670">
    <property type="entry name" value="PstB-like"/>
</dbReference>
<feature type="domain" description="ABC transporter" evidence="5">
    <location>
        <begin position="3"/>
        <end position="241"/>
    </location>
</feature>
<reference evidence="6 7" key="1">
    <citation type="submission" date="2017-04" db="EMBL/GenBank/DDBJ databases">
        <title>Complete genome sequence of the Campylobacter cuniculorum type strain LMG24588.</title>
        <authorList>
            <person name="Miller W.G."/>
            <person name="Yee E."/>
            <person name="Revez J."/>
            <person name="Bono J.L."/>
            <person name="Rossi M."/>
        </authorList>
    </citation>
    <scope>NUCLEOTIDE SEQUENCE [LARGE SCALE GENOMIC DNA]</scope>
    <source>
        <strain evidence="6 7">LMG 24588</strain>
    </source>
</reference>
<dbReference type="Proteomes" id="UP000192902">
    <property type="component" value="Chromosome"/>
</dbReference>
<accession>A0A1W6BVY9</accession>
<dbReference type="InterPro" id="IPR003439">
    <property type="entry name" value="ABC_transporter-like_ATP-bd"/>
</dbReference>
<gene>
    <name evidence="6" type="primary">pstB</name>
    <name evidence="6" type="ORF">CCUN_0595</name>
</gene>
<dbReference type="PANTHER" id="PTHR43423">
    <property type="entry name" value="ABC TRANSPORTER I FAMILY MEMBER 17"/>
    <property type="match status" value="1"/>
</dbReference>
<keyword evidence="2" id="KW-0592">Phosphate transport</keyword>
<evidence type="ECO:0000256" key="3">
    <source>
        <dbReference type="ARBA" id="ARBA00022741"/>
    </source>
</evidence>
<dbReference type="PANTHER" id="PTHR43423:SF1">
    <property type="entry name" value="ABC TRANSPORTER I FAMILY MEMBER 17"/>
    <property type="match status" value="1"/>
</dbReference>
<evidence type="ECO:0000256" key="1">
    <source>
        <dbReference type="ARBA" id="ARBA00022448"/>
    </source>
</evidence>
<dbReference type="GO" id="GO:0005315">
    <property type="term" value="F:phosphate transmembrane transporter activity"/>
    <property type="evidence" value="ECO:0007669"/>
    <property type="project" value="InterPro"/>
</dbReference>
<dbReference type="SMART" id="SM00382">
    <property type="entry name" value="AAA"/>
    <property type="match status" value="1"/>
</dbReference>
<dbReference type="InterPro" id="IPR027417">
    <property type="entry name" value="P-loop_NTPase"/>
</dbReference>
<dbReference type="GO" id="GO:0035435">
    <property type="term" value="P:phosphate ion transmembrane transport"/>
    <property type="evidence" value="ECO:0007669"/>
    <property type="project" value="InterPro"/>
</dbReference>
<dbReference type="AlphaFoldDB" id="A0A1W6BVY9"/>
<dbReference type="STRING" id="1121267.CCUN_0595"/>
<evidence type="ECO:0000313" key="7">
    <source>
        <dbReference type="Proteomes" id="UP000192902"/>
    </source>
</evidence>
<dbReference type="SUPFAM" id="SSF52540">
    <property type="entry name" value="P-loop containing nucleoside triphosphate hydrolases"/>
    <property type="match status" value="1"/>
</dbReference>
<keyword evidence="3" id="KW-0547">Nucleotide-binding</keyword>
<dbReference type="OrthoDB" id="9814623at2"/>